<dbReference type="Gene3D" id="2.60.40.10">
    <property type="entry name" value="Immunoglobulins"/>
    <property type="match status" value="3"/>
</dbReference>
<dbReference type="PANTHER" id="PTHR42732">
    <property type="entry name" value="BETA-GALACTOSIDASE"/>
    <property type="match status" value="1"/>
</dbReference>
<dbReference type="SUPFAM" id="SSF51445">
    <property type="entry name" value="(Trans)glycosidases"/>
    <property type="match status" value="1"/>
</dbReference>
<dbReference type="Pfam" id="PF18565">
    <property type="entry name" value="Glyco_hydro2_C5"/>
    <property type="match status" value="1"/>
</dbReference>
<evidence type="ECO:0000259" key="7">
    <source>
        <dbReference type="Pfam" id="PF16355"/>
    </source>
</evidence>
<evidence type="ECO:0000256" key="3">
    <source>
        <dbReference type="ARBA" id="ARBA00023295"/>
    </source>
</evidence>
<organism evidence="9 10">
    <name type="scientific">Kineothrix sedimenti</name>
    <dbReference type="NCBI Taxonomy" id="3123317"/>
    <lineage>
        <taxon>Bacteria</taxon>
        <taxon>Bacillati</taxon>
        <taxon>Bacillota</taxon>
        <taxon>Clostridia</taxon>
        <taxon>Lachnospirales</taxon>
        <taxon>Lachnospiraceae</taxon>
        <taxon>Kineothrix</taxon>
    </lineage>
</organism>
<dbReference type="PRINTS" id="PR00132">
    <property type="entry name" value="GLHYDRLASE2"/>
</dbReference>
<dbReference type="SUPFAM" id="SSF49303">
    <property type="entry name" value="beta-Galactosidase/glucuronidase domain"/>
    <property type="match status" value="1"/>
</dbReference>
<dbReference type="InterPro" id="IPR006101">
    <property type="entry name" value="Glyco_hydro_2"/>
</dbReference>
<dbReference type="InterPro" id="IPR036156">
    <property type="entry name" value="Beta-gal/glucu_dom_sf"/>
</dbReference>
<dbReference type="Gene3D" id="3.20.20.80">
    <property type="entry name" value="Glycosidases"/>
    <property type="match status" value="1"/>
</dbReference>
<evidence type="ECO:0000313" key="9">
    <source>
        <dbReference type="EMBL" id="XAH73884.1"/>
    </source>
</evidence>
<evidence type="ECO:0000313" key="10">
    <source>
        <dbReference type="Proteomes" id="UP001451571"/>
    </source>
</evidence>
<evidence type="ECO:0000259" key="8">
    <source>
        <dbReference type="Pfam" id="PF18565"/>
    </source>
</evidence>
<feature type="domain" description="Glycoside hydrolase family 2 immunoglobulin-like beta-sandwich" evidence="4">
    <location>
        <begin position="165"/>
        <end position="270"/>
    </location>
</feature>
<feature type="domain" description="Glycoside hydrolase family 2 catalytic" evidence="5">
    <location>
        <begin position="277"/>
        <end position="536"/>
    </location>
</feature>
<evidence type="ECO:0000259" key="4">
    <source>
        <dbReference type="Pfam" id="PF00703"/>
    </source>
</evidence>
<evidence type="ECO:0000256" key="1">
    <source>
        <dbReference type="ARBA" id="ARBA00007401"/>
    </source>
</evidence>
<dbReference type="PANTHER" id="PTHR42732:SF1">
    <property type="entry name" value="BETA-MANNOSIDASE"/>
    <property type="match status" value="1"/>
</dbReference>
<keyword evidence="2 9" id="KW-0378">Hydrolase</keyword>
<feature type="domain" description="DUF4982" evidence="7">
    <location>
        <begin position="614"/>
        <end position="670"/>
    </location>
</feature>
<dbReference type="InterPro" id="IPR040605">
    <property type="entry name" value="Glyco_hydro2_dom5"/>
</dbReference>
<dbReference type="InterPro" id="IPR013783">
    <property type="entry name" value="Ig-like_fold"/>
</dbReference>
<feature type="domain" description="Glycoside hydrolase family 2" evidence="8">
    <location>
        <begin position="714"/>
        <end position="794"/>
    </location>
</feature>
<dbReference type="InterPro" id="IPR023232">
    <property type="entry name" value="Glyco_hydro_2_AS"/>
</dbReference>
<evidence type="ECO:0000256" key="2">
    <source>
        <dbReference type="ARBA" id="ARBA00022801"/>
    </source>
</evidence>
<comment type="similarity">
    <text evidence="1">Belongs to the glycosyl hydrolase 2 family.</text>
</comment>
<dbReference type="Gene3D" id="2.60.120.260">
    <property type="entry name" value="Galactose-binding domain-like"/>
    <property type="match status" value="1"/>
</dbReference>
<keyword evidence="3" id="KW-0326">Glycosidase</keyword>
<sequence>MDTTKITLNENWKFYLGECEGAWYAGFDDNVWQSVSLPHDWSVTQPFSKDYSSGTGYLAGGIGWYRLHFYVPSEYKGKDIKVVFDGIYKNSQIWCNSYYLGKRPNGYVTFSHRLTDFIHYGEENVLCVKVTHTDLADSRWFTGSGITRKVTLAVREPVHPAEYSIVFKTNKCDENSAEISVYQEILNSTDADVKVNIEIDFCRGEGICMEKLTQSCRIPAGEAVPVLLEGVIKRPELWSTDNPNLYQMKVFYTVNDKLQYLAEEEKVGIRSIYFSPDNGFFLNGNEVTIKGVCVHHDAGCLGAAVTAHIWQRRLSKLKECGCNAVRCSHNPHMPELYELCDAMGFLMMDEAFDEWENAKNKWSMGHNIYPPKHQGYFEDFPEWHETDLRAMVRKNRNHPSVILWSIGNEIDYPNDPYCHPMFEHMTGNNDAAKPAAERVYDANKPSAERLVPLAKRLAEIVKQEDPTRPVTMALAFPELSVRLGILEALDVACYNYKEQFYVKDHEEFPEKPFLGSENSHSYEAWRAVTDNPYISGQFLWTGIDYLGEAHGWPVHGSAAGLLNLAGFEKSRFLQRKALWLTEPVLELVSRADSETTDRNEEWIPYSRRWNYESGQKVLVMCYSNLSEIRLLLNGKEIAGAAKYNADGAYQFIIPFEAGILEAEGYDEKREKVKTTALCTSGDAVSLQAVLWKEADVLSGQSFEEASGHSGYLFQMEIRLLDSESRLAAADDRLIGIQVKGSGALAGIENGDLSDNTSYSEQKRGTKDGRLMVYIRRNAPGRIVVKITASGLEDNGLEVEVDKMKNSMNSF</sequence>
<gene>
    <name evidence="9" type="ORF">V6984_20665</name>
</gene>
<protein>
    <submittedName>
        <fullName evidence="9">Glycoside hydrolase family 2 TIM barrel-domain containing protein</fullName>
    </submittedName>
</protein>
<dbReference type="InterPro" id="IPR017853">
    <property type="entry name" value="GH"/>
</dbReference>
<keyword evidence="10" id="KW-1185">Reference proteome</keyword>
<evidence type="ECO:0000259" key="5">
    <source>
        <dbReference type="Pfam" id="PF02836"/>
    </source>
</evidence>
<dbReference type="InterPro" id="IPR006103">
    <property type="entry name" value="Glyco_hydro_2_cat"/>
</dbReference>
<evidence type="ECO:0000259" key="6">
    <source>
        <dbReference type="Pfam" id="PF02837"/>
    </source>
</evidence>
<reference evidence="9 10" key="1">
    <citation type="submission" date="2024-02" db="EMBL/GenBank/DDBJ databases">
        <title>Bacterial strain from lacustrine sediment.</title>
        <authorList>
            <person name="Petit C."/>
            <person name="Fadhlaoui K."/>
        </authorList>
    </citation>
    <scope>NUCLEOTIDE SEQUENCE [LARGE SCALE GENOMIC DNA]</scope>
    <source>
        <strain evidence="9 10">IPX-CK</strain>
    </source>
</reference>
<name>A0ABZ3EUI7_9FIRM</name>
<dbReference type="PROSITE" id="PS00608">
    <property type="entry name" value="GLYCOSYL_HYDROL_F2_2"/>
    <property type="match status" value="1"/>
</dbReference>
<dbReference type="InterPro" id="IPR006104">
    <property type="entry name" value="Glyco_hydro_2_N"/>
</dbReference>
<proteinExistence type="inferred from homology"/>
<dbReference type="Pfam" id="PF00703">
    <property type="entry name" value="Glyco_hydro_2"/>
    <property type="match status" value="1"/>
</dbReference>
<dbReference type="RefSeq" id="WP_342757485.1">
    <property type="nucleotide sequence ID" value="NZ_CP146256.1"/>
</dbReference>
<dbReference type="EMBL" id="CP146256">
    <property type="protein sequence ID" value="XAH73884.1"/>
    <property type="molecule type" value="Genomic_DNA"/>
</dbReference>
<dbReference type="InterPro" id="IPR006102">
    <property type="entry name" value="Ig-like_GH2"/>
</dbReference>
<dbReference type="InterPro" id="IPR051913">
    <property type="entry name" value="GH2_Domain-Containing"/>
</dbReference>
<dbReference type="Proteomes" id="UP001451571">
    <property type="component" value="Chromosome"/>
</dbReference>
<dbReference type="SUPFAM" id="SSF49785">
    <property type="entry name" value="Galactose-binding domain-like"/>
    <property type="match status" value="1"/>
</dbReference>
<accession>A0ABZ3EUI7</accession>
<dbReference type="Pfam" id="PF02837">
    <property type="entry name" value="Glyco_hydro_2_N"/>
    <property type="match status" value="1"/>
</dbReference>
<dbReference type="Pfam" id="PF16355">
    <property type="entry name" value="DUF4982"/>
    <property type="match status" value="1"/>
</dbReference>
<dbReference type="InterPro" id="IPR032311">
    <property type="entry name" value="DUF4982"/>
</dbReference>
<feature type="domain" description="Glycosyl hydrolases family 2 sugar binding" evidence="6">
    <location>
        <begin position="61"/>
        <end position="152"/>
    </location>
</feature>
<dbReference type="Pfam" id="PF02836">
    <property type="entry name" value="Glyco_hydro_2_C"/>
    <property type="match status" value="1"/>
</dbReference>
<dbReference type="GO" id="GO:0016787">
    <property type="term" value="F:hydrolase activity"/>
    <property type="evidence" value="ECO:0007669"/>
    <property type="project" value="UniProtKB-KW"/>
</dbReference>
<dbReference type="InterPro" id="IPR008979">
    <property type="entry name" value="Galactose-bd-like_sf"/>
</dbReference>